<protein>
    <recommendedName>
        <fullName evidence="3">TfoX N-terminal domain-containing protein</fullName>
    </recommendedName>
</protein>
<keyword evidence="2" id="KW-1185">Reference proteome</keyword>
<dbReference type="EMBL" id="JBBEGN010000008">
    <property type="protein sequence ID" value="MEJ2869534.1"/>
    <property type="molecule type" value="Genomic_DNA"/>
</dbReference>
<sequence length="104" mass="11165">MDPRECFDGLVTTLRDRPGVEPPDPAGRGFGAGALRVRGSIFAMVQDEALVVKLPAPRVRELIDAGTGRPFGPRPMREWVAVPEVSPGGWLDLAEEALAFVGRA</sequence>
<evidence type="ECO:0000313" key="1">
    <source>
        <dbReference type="EMBL" id="MEJ2869534.1"/>
    </source>
</evidence>
<name>A0ABU8MRB5_9PSEU</name>
<proteinExistence type="predicted"/>
<accession>A0ABU8MRB5</accession>
<reference evidence="1 2" key="1">
    <citation type="submission" date="2024-03" db="EMBL/GenBank/DDBJ databases">
        <title>Actinomycetospora sp. OC33-EN08, a novel actinomycete isolated from wild orchid (Aerides multiflora).</title>
        <authorList>
            <person name="Suriyachadkun C."/>
        </authorList>
    </citation>
    <scope>NUCLEOTIDE SEQUENCE [LARGE SCALE GENOMIC DNA]</scope>
    <source>
        <strain evidence="1 2">OC33-EN08</strain>
    </source>
</reference>
<gene>
    <name evidence="1" type="ORF">WCD74_17290</name>
</gene>
<evidence type="ECO:0008006" key="3">
    <source>
        <dbReference type="Google" id="ProtNLM"/>
    </source>
</evidence>
<dbReference type="RefSeq" id="WP_337696115.1">
    <property type="nucleotide sequence ID" value="NZ_JBBEGN010000008.1"/>
</dbReference>
<comment type="caution">
    <text evidence="1">The sequence shown here is derived from an EMBL/GenBank/DDBJ whole genome shotgun (WGS) entry which is preliminary data.</text>
</comment>
<organism evidence="1 2">
    <name type="scientific">Actinomycetospora aurantiaca</name>
    <dbReference type="NCBI Taxonomy" id="3129233"/>
    <lineage>
        <taxon>Bacteria</taxon>
        <taxon>Bacillati</taxon>
        <taxon>Actinomycetota</taxon>
        <taxon>Actinomycetes</taxon>
        <taxon>Pseudonocardiales</taxon>
        <taxon>Pseudonocardiaceae</taxon>
        <taxon>Actinomycetospora</taxon>
    </lineage>
</organism>
<dbReference type="Proteomes" id="UP001385809">
    <property type="component" value="Unassembled WGS sequence"/>
</dbReference>
<evidence type="ECO:0000313" key="2">
    <source>
        <dbReference type="Proteomes" id="UP001385809"/>
    </source>
</evidence>